<evidence type="ECO:0000313" key="3">
    <source>
        <dbReference type="Proteomes" id="UP000525923"/>
    </source>
</evidence>
<name>A0A7W8CQ81_9BACL</name>
<proteinExistence type="predicted"/>
<protein>
    <submittedName>
        <fullName evidence="2">Uncharacterized protein</fullName>
    </submittedName>
</protein>
<feature type="compositionally biased region" description="Basic and acidic residues" evidence="1">
    <location>
        <begin position="48"/>
        <end position="75"/>
    </location>
</feature>
<dbReference type="RefSeq" id="WP_135500872.1">
    <property type="nucleotide sequence ID" value="NZ_CP181055.1"/>
</dbReference>
<dbReference type="EMBL" id="JACHHE010000002">
    <property type="protein sequence ID" value="MBB5179622.1"/>
    <property type="molecule type" value="Genomic_DNA"/>
</dbReference>
<feature type="region of interest" description="Disordered" evidence="1">
    <location>
        <begin position="1"/>
        <end position="75"/>
    </location>
</feature>
<accession>A0A7W8CQ81</accession>
<dbReference type="AlphaFoldDB" id="A0A7W8CQ81"/>
<reference evidence="2 3" key="1">
    <citation type="submission" date="2020-08" db="EMBL/GenBank/DDBJ databases">
        <title>Genomic Encyclopedia of Type Strains, Phase IV (KMG-IV): sequencing the most valuable type-strain genomes for metagenomic binning, comparative biology and taxonomic classification.</title>
        <authorList>
            <person name="Goeker M."/>
        </authorList>
    </citation>
    <scope>NUCLEOTIDE SEQUENCE [LARGE SCALE GENOMIC DNA]</scope>
    <source>
        <strain evidence="2 3">DSM 15895</strain>
    </source>
</reference>
<keyword evidence="3" id="KW-1185">Reference proteome</keyword>
<feature type="compositionally biased region" description="Basic and acidic residues" evidence="1">
    <location>
        <begin position="23"/>
        <end position="39"/>
    </location>
</feature>
<evidence type="ECO:0000256" key="1">
    <source>
        <dbReference type="SAM" id="MobiDB-lite"/>
    </source>
</evidence>
<comment type="caution">
    <text evidence="2">The sequence shown here is derived from an EMBL/GenBank/DDBJ whole genome shotgun (WGS) entry which is preliminary data.</text>
</comment>
<organism evidence="2 3">
    <name type="scientific">Planococcus koreensis</name>
    <dbReference type="NCBI Taxonomy" id="112331"/>
    <lineage>
        <taxon>Bacteria</taxon>
        <taxon>Bacillati</taxon>
        <taxon>Bacillota</taxon>
        <taxon>Bacilli</taxon>
        <taxon>Bacillales</taxon>
        <taxon>Caryophanaceae</taxon>
        <taxon>Planococcus</taxon>
    </lineage>
</organism>
<dbReference type="Proteomes" id="UP000525923">
    <property type="component" value="Unassembled WGS sequence"/>
</dbReference>
<gene>
    <name evidence="2" type="ORF">HNQ44_001046</name>
</gene>
<dbReference type="OrthoDB" id="2454814at2"/>
<feature type="compositionally biased region" description="Basic and acidic residues" evidence="1">
    <location>
        <begin position="1"/>
        <end position="14"/>
    </location>
</feature>
<sequence>MPDKKPFEEEREKQPGTPMDNPEQVKTDKKTMHEMFKEEETVDSIPLEDLKQDMEDEGNPRSTKDNSSSEEKFPG</sequence>
<evidence type="ECO:0000313" key="2">
    <source>
        <dbReference type="EMBL" id="MBB5179622.1"/>
    </source>
</evidence>